<name>H8ZEZ3_NEMA1</name>
<dbReference type="EMBL" id="JH604638">
    <property type="protein sequence ID" value="EHY64759.1"/>
    <property type="molecule type" value="Genomic_DNA"/>
</dbReference>
<reference evidence="1" key="1">
    <citation type="submission" date="2011-03" db="EMBL/GenBank/DDBJ databases">
        <title>The Genome Sequence of Nematocida sp1 strain ERTm2.</title>
        <authorList>
            <consortium name="The Broad Institute Genome Sequencing Platform"/>
            <consortium name="The Broad Institute Genome Sequencing Center for Infectious Disease"/>
            <person name="Cuomo C."/>
            <person name="Troemel E."/>
            <person name="Young S.K."/>
            <person name="Zeng Q."/>
            <person name="Gargeya S."/>
            <person name="Fitzgerald M."/>
            <person name="Haas B."/>
            <person name="Abouelleil A."/>
            <person name="Alvarado L."/>
            <person name="Arachchi H.M."/>
            <person name="Berlin A."/>
            <person name="Brown A."/>
            <person name="Chapman S.B."/>
            <person name="Chen Z."/>
            <person name="Dunbar C."/>
            <person name="Freedman E."/>
            <person name="Gearin G."/>
            <person name="Gellesch M."/>
            <person name="Goldberg J."/>
            <person name="Griggs A."/>
            <person name="Gujja S."/>
            <person name="Heilman E.R."/>
            <person name="Heiman D."/>
            <person name="Howarth C."/>
            <person name="Larson L."/>
            <person name="Lui A."/>
            <person name="MacDonald P.J.P."/>
            <person name="Mehta T."/>
            <person name="Montmayeur A."/>
            <person name="Murphy C."/>
            <person name="Neiman D."/>
            <person name="Pearson M."/>
            <person name="Priest M."/>
            <person name="Roberts A."/>
            <person name="Saif S."/>
            <person name="Shea T."/>
            <person name="Shenoy N."/>
            <person name="Sisk P."/>
            <person name="Stolte C."/>
            <person name="Sykes S."/>
            <person name="White J."/>
            <person name="Yandava C."/>
            <person name="Wortman J."/>
            <person name="Nusbaum C."/>
            <person name="Birren B."/>
        </authorList>
    </citation>
    <scope>NUCLEOTIDE SEQUENCE</scope>
    <source>
        <strain evidence="1">ERTm2</strain>
    </source>
</reference>
<proteinExistence type="predicted"/>
<sequence length="78" mass="8811">MRGMLLVCADILIVGIKTNDGWEMYNALLIKEIQCRIEEDILAITLPPIRLEITKAENTLKHLLNKIHGTNSQKSTPL</sequence>
<gene>
    <name evidence="1" type="ORF">NERG_02162</name>
</gene>
<organism evidence="1">
    <name type="scientific">Nematocida ausubeli (strain ATCC PRA-371 / ERTm2)</name>
    <name type="common">Nematode killer fungus</name>
    <dbReference type="NCBI Taxonomy" id="1913371"/>
    <lineage>
        <taxon>Eukaryota</taxon>
        <taxon>Fungi</taxon>
        <taxon>Fungi incertae sedis</taxon>
        <taxon>Microsporidia</taxon>
        <taxon>Nematocida</taxon>
    </lineage>
</organism>
<accession>H8ZEZ3</accession>
<dbReference type="Proteomes" id="UP000005622">
    <property type="component" value="Unassembled WGS sequence"/>
</dbReference>
<evidence type="ECO:0000313" key="1">
    <source>
        <dbReference type="EMBL" id="EHY64759.1"/>
    </source>
</evidence>
<protein>
    <submittedName>
        <fullName evidence="1">Uncharacterized protein</fullName>
    </submittedName>
</protein>
<dbReference type="AlphaFoldDB" id="H8ZEZ3"/>
<dbReference type="HOGENOM" id="CLU_2622591_0_0_1"/>